<gene>
    <name evidence="2" type="ORF">AVDCRST_MAG36-2203</name>
</gene>
<reference evidence="2" key="1">
    <citation type="submission" date="2020-02" db="EMBL/GenBank/DDBJ databases">
        <authorList>
            <person name="Meier V. D."/>
        </authorList>
    </citation>
    <scope>NUCLEOTIDE SEQUENCE</scope>
    <source>
        <strain evidence="2">AVDCRST_MAG36</strain>
    </source>
</reference>
<feature type="compositionally biased region" description="Gly residues" evidence="1">
    <location>
        <begin position="97"/>
        <end position="107"/>
    </location>
</feature>
<sequence length="107" mass="11518">RSAASALVRADPARAAHRGPQRRRGQALPRESRQRRGLPRRHGARRRIHLAPSAGRPGAAVHERRGGGRLPLGGHRRGRIGAAAQRGAQRLPLRSGGRPGGRPGERL</sequence>
<dbReference type="EMBL" id="CADCUH010000149">
    <property type="protein sequence ID" value="CAA9354405.1"/>
    <property type="molecule type" value="Genomic_DNA"/>
</dbReference>
<name>A0A6J4MCN5_9ACTN</name>
<organism evidence="2">
    <name type="scientific">uncultured Nocardioidaceae bacterium</name>
    <dbReference type="NCBI Taxonomy" id="253824"/>
    <lineage>
        <taxon>Bacteria</taxon>
        <taxon>Bacillati</taxon>
        <taxon>Actinomycetota</taxon>
        <taxon>Actinomycetes</taxon>
        <taxon>Propionibacteriales</taxon>
        <taxon>Nocardioidaceae</taxon>
        <taxon>environmental samples</taxon>
    </lineage>
</organism>
<proteinExistence type="predicted"/>
<dbReference type="AlphaFoldDB" id="A0A6J4MCN5"/>
<evidence type="ECO:0000256" key="1">
    <source>
        <dbReference type="SAM" id="MobiDB-lite"/>
    </source>
</evidence>
<accession>A0A6J4MCN5</accession>
<feature type="compositionally biased region" description="Basic residues" evidence="1">
    <location>
        <begin position="33"/>
        <end position="49"/>
    </location>
</feature>
<evidence type="ECO:0000313" key="2">
    <source>
        <dbReference type="EMBL" id="CAA9354405.1"/>
    </source>
</evidence>
<feature type="compositionally biased region" description="Low complexity" evidence="1">
    <location>
        <begin position="80"/>
        <end position="96"/>
    </location>
</feature>
<feature type="compositionally biased region" description="Basic residues" evidence="1">
    <location>
        <begin position="15"/>
        <end position="25"/>
    </location>
</feature>
<feature type="region of interest" description="Disordered" evidence="1">
    <location>
        <begin position="1"/>
        <end position="107"/>
    </location>
</feature>
<feature type="non-terminal residue" evidence="2">
    <location>
        <position position="1"/>
    </location>
</feature>
<protein>
    <submittedName>
        <fullName evidence="2">Uncharacterized protein</fullName>
    </submittedName>
</protein>
<feature type="non-terminal residue" evidence="2">
    <location>
        <position position="107"/>
    </location>
</feature>